<name>A0A4U0VIH8_9PEZI</name>
<feature type="domain" description="DUF3669" evidence="2">
    <location>
        <begin position="568"/>
        <end position="632"/>
    </location>
</feature>
<dbReference type="AlphaFoldDB" id="A0A4U0VIH8"/>
<protein>
    <recommendedName>
        <fullName evidence="2">DUF3669 domain-containing protein</fullName>
    </recommendedName>
</protein>
<evidence type="ECO:0000313" key="3">
    <source>
        <dbReference type="EMBL" id="TKA48116.1"/>
    </source>
</evidence>
<dbReference type="InterPro" id="IPR022137">
    <property type="entry name" value="Znf_prot_DUF3669"/>
</dbReference>
<sequence length="663" mass="72273">MPTQKTAYVTGGASGIGLAVTTMLVARGIRVAIADVNFSGAQAVASKHPKLATAYELNAADWDSQLSVFESVVKAFDGRVDYVYPIAGIGEKMFLPNDSGMKTGFVKPNLEVLDVDLNGFLYTASLAIQQMRRQDKDGDGNRGKIAVVASVCGFYCVPTLPIYTAAKHAIIGFVRSFGKYLPEEGITLNAVCPNVVKTNISTSAFYDELEAKKLLTPMKSVIEAFERLLDGGESGECIEAGPHGNLVVRKAAEHIDEETGVRALVVAGEITASGFKLVNAIVFAYGPKETLKHAVSTIGHISPSSSAADKEQHDHDTPPRLRLVRHIGQGQCGTVFALVGTGMVLKISNGPAKNDVLFQDCQIHKHVEEVFAAIPSAQRPDVSIPQFRSWINPLNEIFWRDMPPNALSGFSKGYALLSERIFPLPAPIRDAIFDRYAPKELLGARQKAAALAEQKNQDCLVRVYLGRRMNKERTAVNFKLRNFELHVDEIEDLALVGLSAAACSSAMAQSLAVMHWGANIDASDVEFVLGSAPMIKAVPTRQEILSMGPDGAMYPSKSLNFKAGSVGLWLLDFNECNEFDPKEASWLEVLVKGFFWNDPYYPRPDAMCGSSGREKQLWIVFKEAYLDATKGMYDGEFQKAVAFIEAIEAEGRKRASDKSLFSA</sequence>
<gene>
    <name evidence="3" type="ORF">B0A54_01608</name>
</gene>
<dbReference type="InterPro" id="IPR036291">
    <property type="entry name" value="NAD(P)-bd_dom_sf"/>
</dbReference>
<dbReference type="InterPro" id="IPR020904">
    <property type="entry name" value="Sc_DH/Rdtase_CS"/>
</dbReference>
<proteinExistence type="predicted"/>
<evidence type="ECO:0000256" key="1">
    <source>
        <dbReference type="ARBA" id="ARBA00022857"/>
    </source>
</evidence>
<reference evidence="3 4" key="1">
    <citation type="submission" date="2017-03" db="EMBL/GenBank/DDBJ databases">
        <title>Genomes of endolithic fungi from Antarctica.</title>
        <authorList>
            <person name="Coleine C."/>
            <person name="Masonjones S."/>
            <person name="Stajich J.E."/>
        </authorList>
    </citation>
    <scope>NUCLEOTIDE SEQUENCE [LARGE SCALE GENOMIC DNA]</scope>
    <source>
        <strain evidence="3 4">CCFEE 5311</strain>
    </source>
</reference>
<dbReference type="STRING" id="329885.A0A4U0VIH8"/>
<dbReference type="SUPFAM" id="SSF51735">
    <property type="entry name" value="NAD(P)-binding Rossmann-fold domains"/>
    <property type="match status" value="1"/>
</dbReference>
<keyword evidence="1" id="KW-0521">NADP</keyword>
<dbReference type="Pfam" id="PF00106">
    <property type="entry name" value="adh_short"/>
    <property type="match status" value="1"/>
</dbReference>
<dbReference type="PANTHER" id="PTHR40780">
    <property type="entry name" value="DUF3669 DOMAIN-CONTAINING PROTEIN"/>
    <property type="match status" value="1"/>
</dbReference>
<dbReference type="Pfam" id="PF12417">
    <property type="entry name" value="DUF3669"/>
    <property type="match status" value="1"/>
</dbReference>
<evidence type="ECO:0000313" key="4">
    <source>
        <dbReference type="Proteomes" id="UP000310066"/>
    </source>
</evidence>
<dbReference type="Gene3D" id="3.40.50.720">
    <property type="entry name" value="NAD(P)-binding Rossmann-like Domain"/>
    <property type="match status" value="1"/>
</dbReference>
<dbReference type="PANTHER" id="PTHR40780:SF2">
    <property type="entry name" value="DUF3669 DOMAIN-CONTAINING PROTEIN"/>
    <property type="match status" value="1"/>
</dbReference>
<dbReference type="EMBL" id="NAJP01000004">
    <property type="protein sequence ID" value="TKA48116.1"/>
    <property type="molecule type" value="Genomic_DNA"/>
</dbReference>
<dbReference type="InterPro" id="IPR002347">
    <property type="entry name" value="SDR_fam"/>
</dbReference>
<dbReference type="PROSITE" id="PS00061">
    <property type="entry name" value="ADH_SHORT"/>
    <property type="match status" value="1"/>
</dbReference>
<dbReference type="Proteomes" id="UP000310066">
    <property type="component" value="Unassembled WGS sequence"/>
</dbReference>
<organism evidence="3 4">
    <name type="scientific">Friedmanniomyces endolithicus</name>
    <dbReference type="NCBI Taxonomy" id="329885"/>
    <lineage>
        <taxon>Eukaryota</taxon>
        <taxon>Fungi</taxon>
        <taxon>Dikarya</taxon>
        <taxon>Ascomycota</taxon>
        <taxon>Pezizomycotina</taxon>
        <taxon>Dothideomycetes</taxon>
        <taxon>Dothideomycetidae</taxon>
        <taxon>Mycosphaerellales</taxon>
        <taxon>Teratosphaeriaceae</taxon>
        <taxon>Friedmanniomyces</taxon>
    </lineage>
</organism>
<dbReference type="OrthoDB" id="2993351at2759"/>
<dbReference type="PRINTS" id="PR00081">
    <property type="entry name" value="GDHRDH"/>
</dbReference>
<comment type="caution">
    <text evidence="3">The sequence shown here is derived from an EMBL/GenBank/DDBJ whole genome shotgun (WGS) entry which is preliminary data.</text>
</comment>
<accession>A0A4U0VIH8</accession>
<evidence type="ECO:0000259" key="2">
    <source>
        <dbReference type="Pfam" id="PF12417"/>
    </source>
</evidence>